<dbReference type="Gene3D" id="2.40.128.340">
    <property type="match status" value="1"/>
</dbReference>
<evidence type="ECO:0000313" key="3">
    <source>
        <dbReference type="EMBL" id="HIR62163.1"/>
    </source>
</evidence>
<dbReference type="Gene3D" id="2.40.128.350">
    <property type="match status" value="1"/>
</dbReference>
<dbReference type="InterPro" id="IPR024311">
    <property type="entry name" value="Lipocalin-like"/>
</dbReference>
<comment type="caution">
    <text evidence="3">The sequence shown here is derived from an EMBL/GenBank/DDBJ whole genome shotgun (WGS) entry which is preliminary data.</text>
</comment>
<protein>
    <recommendedName>
        <fullName evidence="2">Lipocalin-like domain-containing protein</fullName>
    </recommendedName>
</protein>
<gene>
    <name evidence="3" type="ORF">IAC94_01395</name>
</gene>
<sequence>MRLTKFIPVAVMAALAAMSCNPVEEIKPATEVAGTYTGWSKAEFQYSPTPMVSNTQTLTVTAEEGGETVAVSYTSDTWGTFTVTGAAVTGTDGTYTVTGSGKTVMGMSADSQSEYDCTLSAIIKSADDFTFTFDIPAVMGGLKITVQPGEAPASLVLSGTYTGTLNMSVMGSAMDPVENATVVLDVADDGKTSLTISSFGMGMMTLEDITVDVTLTESADGTYAFAAENIDTMAGDINVTGSLSGTVTADGSKLTVSADIKPGAMPMTINVEFEGTK</sequence>
<name>A0A9D1E059_9BACT</name>
<evidence type="ECO:0000313" key="4">
    <source>
        <dbReference type="Proteomes" id="UP000886744"/>
    </source>
</evidence>
<evidence type="ECO:0000256" key="1">
    <source>
        <dbReference type="SAM" id="SignalP"/>
    </source>
</evidence>
<feature type="signal peptide" evidence="1">
    <location>
        <begin position="1"/>
        <end position="22"/>
    </location>
</feature>
<dbReference type="PROSITE" id="PS51257">
    <property type="entry name" value="PROKAR_LIPOPROTEIN"/>
    <property type="match status" value="1"/>
</dbReference>
<organism evidence="3 4">
    <name type="scientific">Candidatus Coprenecus avistercoris</name>
    <dbReference type="NCBI Taxonomy" id="2840730"/>
    <lineage>
        <taxon>Bacteria</taxon>
        <taxon>Pseudomonadati</taxon>
        <taxon>Bacteroidota</taxon>
        <taxon>Bacteroidia</taxon>
        <taxon>Bacteroidales</taxon>
        <taxon>Rikenellaceae</taxon>
        <taxon>Rikenellaceae incertae sedis</taxon>
        <taxon>Candidatus Coprenecus</taxon>
    </lineage>
</organism>
<feature type="domain" description="Lipocalin-like" evidence="2">
    <location>
        <begin position="32"/>
        <end position="146"/>
    </location>
</feature>
<evidence type="ECO:0000259" key="2">
    <source>
        <dbReference type="Pfam" id="PF13944"/>
    </source>
</evidence>
<feature type="chain" id="PRO_5039352207" description="Lipocalin-like domain-containing protein" evidence="1">
    <location>
        <begin position="23"/>
        <end position="277"/>
    </location>
</feature>
<proteinExistence type="predicted"/>
<dbReference type="AlphaFoldDB" id="A0A9D1E059"/>
<dbReference type="EMBL" id="DVHI01000022">
    <property type="protein sequence ID" value="HIR62163.1"/>
    <property type="molecule type" value="Genomic_DNA"/>
</dbReference>
<feature type="domain" description="Lipocalin-like" evidence="2">
    <location>
        <begin position="157"/>
        <end position="276"/>
    </location>
</feature>
<keyword evidence="1" id="KW-0732">Signal</keyword>
<accession>A0A9D1E059</accession>
<dbReference type="Proteomes" id="UP000886744">
    <property type="component" value="Unassembled WGS sequence"/>
</dbReference>
<reference evidence="3" key="1">
    <citation type="submission" date="2020-10" db="EMBL/GenBank/DDBJ databases">
        <authorList>
            <person name="Gilroy R."/>
        </authorList>
    </citation>
    <scope>NUCLEOTIDE SEQUENCE</scope>
    <source>
        <strain evidence="3">ChiHjej13B12-12457</strain>
    </source>
</reference>
<reference evidence="3" key="2">
    <citation type="journal article" date="2021" name="PeerJ">
        <title>Extensive microbial diversity within the chicken gut microbiome revealed by metagenomics and culture.</title>
        <authorList>
            <person name="Gilroy R."/>
            <person name="Ravi A."/>
            <person name="Getino M."/>
            <person name="Pursley I."/>
            <person name="Horton D.L."/>
            <person name="Alikhan N.F."/>
            <person name="Baker D."/>
            <person name="Gharbi K."/>
            <person name="Hall N."/>
            <person name="Watson M."/>
            <person name="Adriaenssens E.M."/>
            <person name="Foster-Nyarko E."/>
            <person name="Jarju S."/>
            <person name="Secka A."/>
            <person name="Antonio M."/>
            <person name="Oren A."/>
            <person name="Chaudhuri R.R."/>
            <person name="La Ragione R."/>
            <person name="Hildebrand F."/>
            <person name="Pallen M.J."/>
        </authorList>
    </citation>
    <scope>NUCLEOTIDE SEQUENCE</scope>
    <source>
        <strain evidence="3">ChiHjej13B12-12457</strain>
    </source>
</reference>
<dbReference type="Pfam" id="PF13944">
    <property type="entry name" value="Calycin_like"/>
    <property type="match status" value="2"/>
</dbReference>